<dbReference type="GO" id="GO:0043565">
    <property type="term" value="F:sequence-specific DNA binding"/>
    <property type="evidence" value="ECO:0007669"/>
    <property type="project" value="InterPro"/>
</dbReference>
<dbReference type="PIRSF" id="PIRSF002097">
    <property type="entry name" value="DNA-binding_Fis"/>
    <property type="match status" value="1"/>
</dbReference>
<dbReference type="InterPro" id="IPR005412">
    <property type="entry name" value="Fis_DNA-bd"/>
</dbReference>
<dbReference type="PRINTS" id="PR01591">
    <property type="entry name" value="DNABINDNGFIS"/>
</dbReference>
<dbReference type="PRINTS" id="PR01590">
    <property type="entry name" value="HTHFIS"/>
</dbReference>
<dbReference type="SUPFAM" id="SSF46689">
    <property type="entry name" value="Homeodomain-like"/>
    <property type="match status" value="1"/>
</dbReference>
<reference evidence="5 6" key="1">
    <citation type="submission" date="2020-08" db="EMBL/GenBank/DDBJ databases">
        <title>Genomic Encyclopedia of Type Strains, Phase IV (KMG-IV): sequencing the most valuable type-strain genomes for metagenomic binning, comparative biology and taxonomic classification.</title>
        <authorList>
            <person name="Goeker M."/>
        </authorList>
    </citation>
    <scope>NUCLEOTIDE SEQUENCE [LARGE SCALE GENOMIC DNA]</scope>
    <source>
        <strain evidence="5 6">DSM 18233</strain>
    </source>
</reference>
<dbReference type="NCBIfam" id="NF001659">
    <property type="entry name" value="PRK00430.1"/>
    <property type="match status" value="1"/>
</dbReference>
<dbReference type="InterPro" id="IPR009057">
    <property type="entry name" value="Homeodomain-like_sf"/>
</dbReference>
<accession>A0A840REF5</accession>
<dbReference type="GO" id="GO:0006355">
    <property type="term" value="P:regulation of DNA-templated transcription"/>
    <property type="evidence" value="ECO:0007669"/>
    <property type="project" value="InterPro"/>
</dbReference>
<sequence>MNQPATCVITQEADPIAESIRASLARYFEDLDGEAPCALYDMVLARVEKPLLELVLDHVAGNQTRAAEVLGINRNTLRKKLQTYDML</sequence>
<proteinExistence type="inferred from homology"/>
<evidence type="ECO:0000313" key="5">
    <source>
        <dbReference type="EMBL" id="MBB5191377.1"/>
    </source>
</evidence>
<feature type="domain" description="DNA binding HTH" evidence="4">
    <location>
        <begin position="44"/>
        <end position="84"/>
    </location>
</feature>
<dbReference type="InterPro" id="IPR050207">
    <property type="entry name" value="Trans_regulatory_Fis"/>
</dbReference>
<dbReference type="Pfam" id="PF02954">
    <property type="entry name" value="HTH_8"/>
    <property type="match status" value="1"/>
</dbReference>
<comment type="similarity">
    <text evidence="1">Belongs to the transcriptional regulatory Fis family.</text>
</comment>
<name>A0A840REF5_9NEIS</name>
<dbReference type="InterPro" id="IPR002197">
    <property type="entry name" value="HTH_Fis"/>
</dbReference>
<dbReference type="RefSeq" id="WP_184100330.1">
    <property type="nucleotide sequence ID" value="NZ_JACHHN010000004.1"/>
</dbReference>
<comment type="caution">
    <text evidence="5">The sequence shown here is derived from an EMBL/GenBank/DDBJ whole genome shotgun (WGS) entry which is preliminary data.</text>
</comment>
<gene>
    <name evidence="5" type="ORF">HNQ50_002107</name>
</gene>
<evidence type="ECO:0000256" key="3">
    <source>
        <dbReference type="ARBA" id="ARBA00029540"/>
    </source>
</evidence>
<evidence type="ECO:0000259" key="4">
    <source>
        <dbReference type="Pfam" id="PF02954"/>
    </source>
</evidence>
<dbReference type="Proteomes" id="UP000543030">
    <property type="component" value="Unassembled WGS sequence"/>
</dbReference>
<protein>
    <recommendedName>
        <fullName evidence="3">Putative Fis-like DNA-binding protein</fullName>
    </recommendedName>
</protein>
<keyword evidence="6" id="KW-1185">Reference proteome</keyword>
<dbReference type="EMBL" id="JACHHN010000004">
    <property type="protein sequence ID" value="MBB5191377.1"/>
    <property type="molecule type" value="Genomic_DNA"/>
</dbReference>
<dbReference type="PANTHER" id="PTHR47918:SF1">
    <property type="entry name" value="DNA-BINDING PROTEIN FIS"/>
    <property type="match status" value="1"/>
</dbReference>
<evidence type="ECO:0000313" key="6">
    <source>
        <dbReference type="Proteomes" id="UP000543030"/>
    </source>
</evidence>
<dbReference type="Gene3D" id="1.10.10.60">
    <property type="entry name" value="Homeodomain-like"/>
    <property type="match status" value="1"/>
</dbReference>
<dbReference type="PANTHER" id="PTHR47918">
    <property type="entry name" value="DNA-BINDING PROTEIN FIS"/>
    <property type="match status" value="1"/>
</dbReference>
<evidence type="ECO:0000256" key="2">
    <source>
        <dbReference type="ARBA" id="ARBA00023125"/>
    </source>
</evidence>
<organism evidence="5 6">
    <name type="scientific">Silvimonas terrae</name>
    <dbReference type="NCBI Taxonomy" id="300266"/>
    <lineage>
        <taxon>Bacteria</taxon>
        <taxon>Pseudomonadati</taxon>
        <taxon>Pseudomonadota</taxon>
        <taxon>Betaproteobacteria</taxon>
        <taxon>Neisseriales</taxon>
        <taxon>Chitinibacteraceae</taxon>
        <taxon>Silvimonas</taxon>
    </lineage>
</organism>
<keyword evidence="2" id="KW-0238">DNA-binding</keyword>
<dbReference type="AlphaFoldDB" id="A0A840REF5"/>
<evidence type="ECO:0000256" key="1">
    <source>
        <dbReference type="ARBA" id="ARBA00008559"/>
    </source>
</evidence>